<feature type="binding site" evidence="8">
    <location>
        <position position="92"/>
    </location>
    <ligand>
        <name>Fe cation</name>
        <dbReference type="ChEBI" id="CHEBI:24875"/>
    </ligand>
</feature>
<evidence type="ECO:0000256" key="3">
    <source>
        <dbReference type="ARBA" id="ARBA00022833"/>
    </source>
</evidence>
<evidence type="ECO:0000256" key="1">
    <source>
        <dbReference type="ARBA" id="ARBA00007957"/>
    </source>
</evidence>
<keyword evidence="10" id="KW-1185">Reference proteome</keyword>
<dbReference type="InterPro" id="IPR036390">
    <property type="entry name" value="WH_DNA-bd_sf"/>
</dbReference>
<dbReference type="InterPro" id="IPR043135">
    <property type="entry name" value="Fur_C"/>
</dbReference>
<keyword evidence="7" id="KW-0479">Metal-binding</keyword>
<comment type="cofactor">
    <cofactor evidence="8">
        <name>Mn(2+)</name>
        <dbReference type="ChEBI" id="CHEBI:29035"/>
    </cofactor>
    <cofactor evidence="8">
        <name>Fe(2+)</name>
        <dbReference type="ChEBI" id="CHEBI:29033"/>
    </cofactor>
    <text evidence="8">Binds 1 Mn(2+) or Fe(2+) ion per subunit.</text>
</comment>
<evidence type="ECO:0000256" key="5">
    <source>
        <dbReference type="ARBA" id="ARBA00023125"/>
    </source>
</evidence>
<evidence type="ECO:0000256" key="7">
    <source>
        <dbReference type="PIRSR" id="PIRSR602481-1"/>
    </source>
</evidence>
<dbReference type="GO" id="GO:0003700">
    <property type="term" value="F:DNA-binding transcription factor activity"/>
    <property type="evidence" value="ECO:0007669"/>
    <property type="project" value="InterPro"/>
</dbReference>
<feature type="binding site" evidence="7">
    <location>
        <position position="141"/>
    </location>
    <ligand>
        <name>Zn(2+)</name>
        <dbReference type="ChEBI" id="CHEBI:29105"/>
    </ligand>
</feature>
<comment type="cofactor">
    <cofactor evidence="7">
        <name>Zn(2+)</name>
        <dbReference type="ChEBI" id="CHEBI:29105"/>
    </cofactor>
    <text evidence="7">Binds 1 zinc ion per subunit.</text>
</comment>
<name>A0AAW4WZV2_9FIRM</name>
<keyword evidence="2" id="KW-0678">Repressor</keyword>
<sequence>MRNFKEKFKLKLAENNYKFTRQRELIVETIVENENWHFNAEELFEAVKEKDSEIGMATIYRTLELLEKLDLIHTLDFNEESRVYELYIEEQHHHHLICKGCGKLVEFSDQGIEDFEKELEAKYDFCIDEHKLKFFGYCRECRDK</sequence>
<feature type="binding site" evidence="7">
    <location>
        <position position="101"/>
    </location>
    <ligand>
        <name>Zn(2+)</name>
        <dbReference type="ChEBI" id="CHEBI:29105"/>
    </ligand>
</feature>
<protein>
    <submittedName>
        <fullName evidence="9">Transcriptional repressor</fullName>
    </submittedName>
</protein>
<dbReference type="InterPro" id="IPR036388">
    <property type="entry name" value="WH-like_DNA-bd_sf"/>
</dbReference>
<feature type="binding site" evidence="8">
    <location>
        <position position="130"/>
    </location>
    <ligand>
        <name>Fe cation</name>
        <dbReference type="ChEBI" id="CHEBI:24875"/>
    </ligand>
</feature>
<keyword evidence="5" id="KW-0238">DNA-binding</keyword>
<dbReference type="GO" id="GO:0045892">
    <property type="term" value="P:negative regulation of DNA-templated transcription"/>
    <property type="evidence" value="ECO:0007669"/>
    <property type="project" value="TreeGrafter"/>
</dbReference>
<keyword evidence="6" id="KW-0804">Transcription</keyword>
<dbReference type="GO" id="GO:1900376">
    <property type="term" value="P:regulation of secondary metabolite biosynthetic process"/>
    <property type="evidence" value="ECO:0007669"/>
    <property type="project" value="TreeGrafter"/>
</dbReference>
<dbReference type="Gene3D" id="3.30.1490.190">
    <property type="match status" value="1"/>
</dbReference>
<feature type="binding site" evidence="8">
    <location>
        <position position="113"/>
    </location>
    <ligand>
        <name>Fe cation</name>
        <dbReference type="ChEBI" id="CHEBI:24875"/>
    </ligand>
</feature>
<reference evidence="9 10" key="1">
    <citation type="submission" date="2021-10" db="EMBL/GenBank/DDBJ databases">
        <authorList>
            <person name="Grouzdev D.S."/>
            <person name="Pantiukh K.S."/>
            <person name="Krutkina M.S."/>
        </authorList>
    </citation>
    <scope>NUCLEOTIDE SEQUENCE [LARGE SCALE GENOMIC DNA]</scope>
    <source>
        <strain evidence="9 10">Z-7514</strain>
    </source>
</reference>
<keyword evidence="3 7" id="KW-0862">Zinc</keyword>
<comment type="similarity">
    <text evidence="1">Belongs to the Fur family.</text>
</comment>
<dbReference type="EMBL" id="JAJFAT010000001">
    <property type="protein sequence ID" value="MCC3143716.1"/>
    <property type="molecule type" value="Genomic_DNA"/>
</dbReference>
<feature type="binding site" evidence="7">
    <location>
        <position position="138"/>
    </location>
    <ligand>
        <name>Zn(2+)</name>
        <dbReference type="ChEBI" id="CHEBI:29105"/>
    </ligand>
</feature>
<dbReference type="RefSeq" id="WP_229342852.1">
    <property type="nucleotide sequence ID" value="NZ_JAJFAT010000001.1"/>
</dbReference>
<comment type="caution">
    <text evidence="9">The sequence shown here is derived from an EMBL/GenBank/DDBJ whole genome shotgun (WGS) entry which is preliminary data.</text>
</comment>
<dbReference type="Pfam" id="PF01475">
    <property type="entry name" value="FUR"/>
    <property type="match status" value="1"/>
</dbReference>
<gene>
    <name evidence="9" type="ORF">LJ207_00045</name>
</gene>
<evidence type="ECO:0000256" key="2">
    <source>
        <dbReference type="ARBA" id="ARBA00022491"/>
    </source>
</evidence>
<dbReference type="Gene3D" id="1.10.10.10">
    <property type="entry name" value="Winged helix-like DNA-binding domain superfamily/Winged helix DNA-binding domain"/>
    <property type="match status" value="1"/>
</dbReference>
<dbReference type="GO" id="GO:0008270">
    <property type="term" value="F:zinc ion binding"/>
    <property type="evidence" value="ECO:0007669"/>
    <property type="project" value="TreeGrafter"/>
</dbReference>
<dbReference type="AlphaFoldDB" id="A0AAW4WZV2"/>
<dbReference type="Proteomes" id="UP001199296">
    <property type="component" value="Unassembled WGS sequence"/>
</dbReference>
<evidence type="ECO:0000256" key="6">
    <source>
        <dbReference type="ARBA" id="ARBA00023163"/>
    </source>
</evidence>
<dbReference type="GO" id="GO:0000976">
    <property type="term" value="F:transcription cis-regulatory region binding"/>
    <property type="evidence" value="ECO:0007669"/>
    <property type="project" value="TreeGrafter"/>
</dbReference>
<accession>A0AAW4WZV2</accession>
<dbReference type="PANTHER" id="PTHR33202:SF7">
    <property type="entry name" value="FERRIC UPTAKE REGULATION PROTEIN"/>
    <property type="match status" value="1"/>
</dbReference>
<evidence type="ECO:0000313" key="10">
    <source>
        <dbReference type="Proteomes" id="UP001199296"/>
    </source>
</evidence>
<dbReference type="SUPFAM" id="SSF46785">
    <property type="entry name" value="Winged helix' DNA-binding domain"/>
    <property type="match status" value="1"/>
</dbReference>
<dbReference type="PANTHER" id="PTHR33202">
    <property type="entry name" value="ZINC UPTAKE REGULATION PROTEIN"/>
    <property type="match status" value="1"/>
</dbReference>
<keyword evidence="8" id="KW-0408">Iron</keyword>
<keyword evidence="4" id="KW-0805">Transcription regulation</keyword>
<feature type="binding site" evidence="7">
    <location>
        <position position="98"/>
    </location>
    <ligand>
        <name>Zn(2+)</name>
        <dbReference type="ChEBI" id="CHEBI:29105"/>
    </ligand>
</feature>
<proteinExistence type="inferred from homology"/>
<dbReference type="CDD" id="cd07153">
    <property type="entry name" value="Fur_like"/>
    <property type="match status" value="1"/>
</dbReference>
<evidence type="ECO:0000313" key="9">
    <source>
        <dbReference type="EMBL" id="MCC3143716.1"/>
    </source>
</evidence>
<dbReference type="InterPro" id="IPR002481">
    <property type="entry name" value="FUR"/>
</dbReference>
<organism evidence="9 10">
    <name type="scientific">Halanaerobium polyolivorans</name>
    <dbReference type="NCBI Taxonomy" id="2886943"/>
    <lineage>
        <taxon>Bacteria</taxon>
        <taxon>Bacillati</taxon>
        <taxon>Bacillota</taxon>
        <taxon>Clostridia</taxon>
        <taxon>Halanaerobiales</taxon>
        <taxon>Halanaerobiaceae</taxon>
        <taxon>Halanaerobium</taxon>
    </lineage>
</organism>
<evidence type="ECO:0000256" key="4">
    <source>
        <dbReference type="ARBA" id="ARBA00023015"/>
    </source>
</evidence>
<evidence type="ECO:0000256" key="8">
    <source>
        <dbReference type="PIRSR" id="PIRSR602481-2"/>
    </source>
</evidence>